<evidence type="ECO:0000313" key="2">
    <source>
        <dbReference type="Proteomes" id="UP000749559"/>
    </source>
</evidence>
<dbReference type="OrthoDB" id="6428169at2759"/>
<gene>
    <name evidence="1" type="ORF">OFUS_LOCUS9147</name>
</gene>
<dbReference type="AlphaFoldDB" id="A0A8S4NPP5"/>
<sequence length="181" mass="20088">VPYFGQESDVMIRQSGNILVGQCRPVQKVCKDNGDCLNTQCCRCPLMRKGKRQIEPCVCQDNGVNGAQCIVEHNDADLLTFEKFCPCSNGFTCHGNGMVAIPLGEHGECQPTVEEKTPCTSQKQCKTDECCLSIHRPIGKRGIEERQPQAFCEKRGICDEGTCQPKRRFKGETKCEALKGK</sequence>
<evidence type="ECO:0000313" key="1">
    <source>
        <dbReference type="EMBL" id="CAH1782731.1"/>
    </source>
</evidence>
<comment type="caution">
    <text evidence="1">The sequence shown here is derived from an EMBL/GenBank/DDBJ whole genome shotgun (WGS) entry which is preliminary data.</text>
</comment>
<organism evidence="1 2">
    <name type="scientific">Owenia fusiformis</name>
    <name type="common">Polychaete worm</name>
    <dbReference type="NCBI Taxonomy" id="6347"/>
    <lineage>
        <taxon>Eukaryota</taxon>
        <taxon>Metazoa</taxon>
        <taxon>Spiralia</taxon>
        <taxon>Lophotrochozoa</taxon>
        <taxon>Annelida</taxon>
        <taxon>Polychaeta</taxon>
        <taxon>Sedentaria</taxon>
        <taxon>Canalipalpata</taxon>
        <taxon>Sabellida</taxon>
        <taxon>Oweniida</taxon>
        <taxon>Oweniidae</taxon>
        <taxon>Owenia</taxon>
    </lineage>
</organism>
<keyword evidence="2" id="KW-1185">Reference proteome</keyword>
<name>A0A8S4NPP5_OWEFU</name>
<accession>A0A8S4NPP5</accession>
<protein>
    <submittedName>
        <fullName evidence="1">Uncharacterized protein</fullName>
    </submittedName>
</protein>
<feature type="non-terminal residue" evidence="1">
    <location>
        <position position="181"/>
    </location>
</feature>
<dbReference type="EMBL" id="CAIIXF020000005">
    <property type="protein sequence ID" value="CAH1782731.1"/>
    <property type="molecule type" value="Genomic_DNA"/>
</dbReference>
<proteinExistence type="predicted"/>
<dbReference type="Proteomes" id="UP000749559">
    <property type="component" value="Unassembled WGS sequence"/>
</dbReference>
<reference evidence="1" key="1">
    <citation type="submission" date="2022-03" db="EMBL/GenBank/DDBJ databases">
        <authorList>
            <person name="Martin C."/>
        </authorList>
    </citation>
    <scope>NUCLEOTIDE SEQUENCE</scope>
</reference>